<dbReference type="InterPro" id="IPR036864">
    <property type="entry name" value="Zn2-C6_fun-type_DNA-bd_sf"/>
</dbReference>
<dbReference type="Gene3D" id="3.40.30.10">
    <property type="entry name" value="Glutaredoxin"/>
    <property type="match status" value="1"/>
</dbReference>
<dbReference type="AlphaFoldDB" id="A0A9Q9RBE7"/>
<dbReference type="SUPFAM" id="SSF52833">
    <property type="entry name" value="Thioredoxin-like"/>
    <property type="match status" value="1"/>
</dbReference>
<dbReference type="SFLD" id="SFLDS00019">
    <property type="entry name" value="Glutathione_Transferase_(cytos"/>
    <property type="match status" value="1"/>
</dbReference>
<dbReference type="InterPro" id="IPR007219">
    <property type="entry name" value="XnlR_reg_dom"/>
</dbReference>
<dbReference type="InterPro" id="IPR004046">
    <property type="entry name" value="GST_C"/>
</dbReference>
<dbReference type="InterPro" id="IPR010987">
    <property type="entry name" value="Glutathione-S-Trfase_C-like"/>
</dbReference>
<comment type="caution">
    <text evidence="9">The sequence shown here is derived from an EMBL/GenBank/DDBJ whole genome shotgun (WGS) entry which is preliminary data.</text>
</comment>
<dbReference type="PANTHER" id="PTHR47338">
    <property type="entry name" value="ZN(II)2CYS6 TRANSCRIPTION FACTOR (EUROFUNG)-RELATED"/>
    <property type="match status" value="1"/>
</dbReference>
<dbReference type="EMBL" id="CABFJX010000002">
    <property type="protein sequence ID" value="VTT56515.1"/>
    <property type="molecule type" value="Genomic_DNA"/>
</dbReference>
<dbReference type="CDD" id="cd00067">
    <property type="entry name" value="GAL4"/>
    <property type="match status" value="1"/>
</dbReference>
<keyword evidence="4" id="KW-0805">Transcription regulation</keyword>
<dbReference type="InterPro" id="IPR036282">
    <property type="entry name" value="Glutathione-S-Trfase_C_sf"/>
</dbReference>
<dbReference type="GO" id="GO:0005634">
    <property type="term" value="C:nucleus"/>
    <property type="evidence" value="ECO:0007669"/>
    <property type="project" value="UniProtKB-SubCell"/>
</dbReference>
<name>A0A9Q9RBE7_FUSFU</name>
<gene>
    <name evidence="9" type="ORF">C2S_3239</name>
</gene>
<evidence type="ECO:0000259" key="7">
    <source>
        <dbReference type="PROSITE" id="PS50404"/>
    </source>
</evidence>
<feature type="domain" description="GST N-terminal" evidence="7">
    <location>
        <begin position="580"/>
        <end position="660"/>
    </location>
</feature>
<evidence type="ECO:0000256" key="3">
    <source>
        <dbReference type="ARBA" id="ARBA00022723"/>
    </source>
</evidence>
<evidence type="ECO:0000256" key="2">
    <source>
        <dbReference type="ARBA" id="ARBA00007409"/>
    </source>
</evidence>
<dbReference type="GO" id="GO:0008270">
    <property type="term" value="F:zinc ion binding"/>
    <property type="evidence" value="ECO:0007669"/>
    <property type="project" value="InterPro"/>
</dbReference>
<reference evidence="9" key="1">
    <citation type="submission" date="2019-05" db="EMBL/GenBank/DDBJ databases">
        <authorList>
            <person name="Piombo E."/>
        </authorList>
    </citation>
    <scope>NUCLEOTIDE SEQUENCE</scope>
    <source>
        <strain evidence="9">C2S</strain>
    </source>
</reference>
<evidence type="ECO:0000313" key="10">
    <source>
        <dbReference type="Proteomes" id="UP000760494"/>
    </source>
</evidence>
<comment type="similarity">
    <text evidence="2">Belongs to the GST superfamily.</text>
</comment>
<evidence type="ECO:0000256" key="6">
    <source>
        <dbReference type="ARBA" id="ARBA00023242"/>
    </source>
</evidence>
<dbReference type="PROSITE" id="PS50404">
    <property type="entry name" value="GST_NTER"/>
    <property type="match status" value="1"/>
</dbReference>
<proteinExistence type="inferred from homology"/>
<accession>A0A9Q9RBE7</accession>
<dbReference type="SUPFAM" id="SSF47616">
    <property type="entry name" value="GST C-terminal domain-like"/>
    <property type="match status" value="1"/>
</dbReference>
<dbReference type="GO" id="GO:0003677">
    <property type="term" value="F:DNA binding"/>
    <property type="evidence" value="ECO:0007669"/>
    <property type="project" value="InterPro"/>
</dbReference>
<sequence>MANAPGRPSKACDSRINFAFQIRCSGERPSCKRCVRLKNTCEYDTNSQSKRLIKRVTTANGTSRSGGSRCLAPVALPAHLNAESVSNHDFFQGIAPSLVNTLVEIYFDNVYQSTLLLHRSTFMQSLANQTVKPHILLSIFAWGANFYRDNSGKATLKEQVLMTKWAKEAGALVFQDVEELSDDNLVTFCNLSLFWHSQGSWKISYLHKGNACQLLHINGTGPKNGSSLEAELRRRRFWACYLFHCFSCEKLFRFEAIADIENLPLPWSEEDFAVGTSSSAVATIANGVGSGSIFSELIRGLNLWSSVVSVVRSEGDLNSRLQEIFRVENNIYSWWSNVPMAFKLDASTISSIPRKDLPKIILTNFAYHQSLCALHSSIVPLFCWSRSDKIYSSARQLSAQVAFDHAVAISSLISAVLTTGYPLSSMPIFVAYAAYSSCAIQIPFLWCSEPSVKERAQSNIDANVKMMQGMSTYWKLASLLQLYVRCLHNVHKRNPPVISGEPKYMDVSALVDFDVDASLAKSTILQFAGMLRSDENGYVKAGDETSDPTTTTAANSGEAFDRAANTTYPNTIIPQTPKQLDAGSIHHLQVSQSERIPWLCEELGIEYDLKQYKRSPLLAPADFKALHPMGAAPVITDGQTTLAESCACIEYISHKYANGSLFLTPDHPTYADFLYWWHYVDGTLQTALGRIMLIRSAKLSDDNPVVQFGKAKYRQALKLLDERVKSNEWLAGEEFTAADIMVVFPLTTMRYFSPYSLEEYPNVLKYLERIARREGFKKTMEKIDNSMELSMGASPPQSPFKL</sequence>
<dbReference type="PANTHER" id="PTHR47338:SF9">
    <property type="entry name" value="ZN(II)2CYS6 TRANSCRIPTION FACTOR (EUROFUNG)"/>
    <property type="match status" value="1"/>
</dbReference>
<dbReference type="SFLD" id="SFLDG00358">
    <property type="entry name" value="Main_(cytGST)"/>
    <property type="match status" value="1"/>
</dbReference>
<evidence type="ECO:0008006" key="11">
    <source>
        <dbReference type="Google" id="ProtNLM"/>
    </source>
</evidence>
<dbReference type="PROSITE" id="PS50405">
    <property type="entry name" value="GST_CTER"/>
    <property type="match status" value="1"/>
</dbReference>
<dbReference type="Pfam" id="PF04082">
    <property type="entry name" value="Fungal_trans"/>
    <property type="match status" value="1"/>
</dbReference>
<dbReference type="GO" id="GO:0000981">
    <property type="term" value="F:DNA-binding transcription factor activity, RNA polymerase II-specific"/>
    <property type="evidence" value="ECO:0007669"/>
    <property type="project" value="InterPro"/>
</dbReference>
<evidence type="ECO:0000256" key="4">
    <source>
        <dbReference type="ARBA" id="ARBA00023015"/>
    </source>
</evidence>
<dbReference type="CDD" id="cd12148">
    <property type="entry name" value="fungal_TF_MHR"/>
    <property type="match status" value="1"/>
</dbReference>
<dbReference type="Pfam" id="PF00043">
    <property type="entry name" value="GST_C"/>
    <property type="match status" value="1"/>
</dbReference>
<keyword evidence="6" id="KW-0539">Nucleus</keyword>
<dbReference type="Gene3D" id="4.10.240.10">
    <property type="entry name" value="Zn(2)-C6 fungal-type DNA-binding domain"/>
    <property type="match status" value="1"/>
</dbReference>
<evidence type="ECO:0000259" key="8">
    <source>
        <dbReference type="PROSITE" id="PS50405"/>
    </source>
</evidence>
<feature type="domain" description="GST C-terminal" evidence="8">
    <location>
        <begin position="666"/>
        <end position="800"/>
    </location>
</feature>
<dbReference type="InterPro" id="IPR040079">
    <property type="entry name" value="Glutathione_S-Trfase"/>
</dbReference>
<organism evidence="9 10">
    <name type="scientific">Fusarium fujikuroi</name>
    <name type="common">Bakanae and foot rot disease fungus</name>
    <name type="synonym">Gibberella fujikuroi</name>
    <dbReference type="NCBI Taxonomy" id="5127"/>
    <lineage>
        <taxon>Eukaryota</taxon>
        <taxon>Fungi</taxon>
        <taxon>Dikarya</taxon>
        <taxon>Ascomycota</taxon>
        <taxon>Pezizomycotina</taxon>
        <taxon>Sordariomycetes</taxon>
        <taxon>Hypocreomycetidae</taxon>
        <taxon>Hypocreales</taxon>
        <taxon>Nectriaceae</taxon>
        <taxon>Fusarium</taxon>
        <taxon>Fusarium fujikuroi species complex</taxon>
    </lineage>
</organism>
<dbReference type="InterPro" id="IPR001138">
    <property type="entry name" value="Zn2Cys6_DnaBD"/>
</dbReference>
<dbReference type="CDD" id="cd03046">
    <property type="entry name" value="GST_N_GTT1_like"/>
    <property type="match status" value="1"/>
</dbReference>
<evidence type="ECO:0000256" key="1">
    <source>
        <dbReference type="ARBA" id="ARBA00004123"/>
    </source>
</evidence>
<evidence type="ECO:0000313" key="9">
    <source>
        <dbReference type="EMBL" id="VTT56515.1"/>
    </source>
</evidence>
<evidence type="ECO:0000256" key="5">
    <source>
        <dbReference type="ARBA" id="ARBA00023163"/>
    </source>
</evidence>
<protein>
    <recommendedName>
        <fullName evidence="11">Transcription factor domain-containing protein</fullName>
    </recommendedName>
</protein>
<dbReference type="Proteomes" id="UP000760494">
    <property type="component" value="Unassembled WGS sequence"/>
</dbReference>
<dbReference type="SFLD" id="SFLDG01150">
    <property type="entry name" value="Main.1:_Beta-like"/>
    <property type="match status" value="1"/>
</dbReference>
<dbReference type="InterPro" id="IPR004045">
    <property type="entry name" value="Glutathione_S-Trfase_N"/>
</dbReference>
<dbReference type="InterPro" id="IPR050815">
    <property type="entry name" value="TF_fung"/>
</dbReference>
<dbReference type="GO" id="GO:0006351">
    <property type="term" value="P:DNA-templated transcription"/>
    <property type="evidence" value="ECO:0007669"/>
    <property type="project" value="InterPro"/>
</dbReference>
<keyword evidence="5" id="KW-0804">Transcription</keyword>
<keyword evidence="3" id="KW-0479">Metal-binding</keyword>
<dbReference type="Gene3D" id="1.20.1050.10">
    <property type="match status" value="1"/>
</dbReference>
<dbReference type="InterPro" id="IPR036249">
    <property type="entry name" value="Thioredoxin-like_sf"/>
</dbReference>
<comment type="subcellular location">
    <subcellularLocation>
        <location evidence="1">Nucleus</location>
    </subcellularLocation>
</comment>
<dbReference type="Pfam" id="PF13409">
    <property type="entry name" value="GST_N_2"/>
    <property type="match status" value="1"/>
</dbReference>